<feature type="transmembrane region" description="Helical" evidence="1">
    <location>
        <begin position="125"/>
        <end position="143"/>
    </location>
</feature>
<feature type="transmembrane region" description="Helical" evidence="1">
    <location>
        <begin position="195"/>
        <end position="212"/>
    </location>
</feature>
<dbReference type="InterPro" id="IPR011712">
    <property type="entry name" value="Sig_transdc_His_kin_sub3_dim/P"/>
</dbReference>
<name>A0A4Q2SFH5_9ACTN</name>
<feature type="transmembrane region" description="Helical" evidence="1">
    <location>
        <begin position="163"/>
        <end position="183"/>
    </location>
</feature>
<keyword evidence="4" id="KW-1185">Reference proteome</keyword>
<accession>A0A4Q2SFH5</accession>
<dbReference type="Proteomes" id="UP000293291">
    <property type="component" value="Unassembled WGS sequence"/>
</dbReference>
<dbReference type="EMBL" id="SDWU01000003">
    <property type="protein sequence ID" value="RYC03882.1"/>
    <property type="molecule type" value="Genomic_DNA"/>
</dbReference>
<sequence>MAGRQALLLGWVALAPVAGLPALFLVWVSTETGGLTGWRFAGSWSLAAFAFVLAAGSWAAVRALVRARALAAWGILLLLASSTWPVLVAADAVPDAVVPLIMATGLLVPAGLALMGGVGTRTRGVVLALASGAVVVHLAAYQPSLDPACELRCVGHPALLEGLTIEAARVSSAAAAIAVLLLLPHGLRAGTSLTVGRVVPLAAAPALVMYAARATAWGPSIASGPRLLLPLLPVLVVAGAVAWERLRSHRSQRLVTQLLEDLAAGRTPGQAGAWQFALPGRPDAWVDDAGEPIDTAPADVDLELRQASGEVIARRTATTPRQSSGIRTTSVRVEAAADRVLVENLRSAALSRADARDLAASRRRIVQAADAEARRIESDLHDGAQQIIVGASMHLGIAGRGCQDAGDRALLEQARAELRLALDGLREVAHGAFPRLLVADGVGAALRESASPPGVLRLVEDAWGTNVPLSVAVASYRLVRGVVDGADTTVSVRLLREPDVALTVEVRGRDVDMDTDGLQRAADRVGAVGGAVRLRRRHDGVTVEAVFPCGSS</sequence>
<gene>
    <name evidence="3" type="ORF">EUA07_02780</name>
</gene>
<dbReference type="AlphaFoldDB" id="A0A4Q2SFH5"/>
<evidence type="ECO:0000313" key="3">
    <source>
        <dbReference type="EMBL" id="RYC03882.1"/>
    </source>
</evidence>
<evidence type="ECO:0000313" key="4">
    <source>
        <dbReference type="Proteomes" id="UP000293291"/>
    </source>
</evidence>
<protein>
    <recommendedName>
        <fullName evidence="2">Signal transduction histidine kinase subgroup 3 dimerisation and phosphoacceptor domain-containing protein</fullName>
    </recommendedName>
</protein>
<feature type="transmembrane region" description="Helical" evidence="1">
    <location>
        <begin position="40"/>
        <end position="61"/>
    </location>
</feature>
<dbReference type="RefSeq" id="WP_129453481.1">
    <property type="nucleotide sequence ID" value="NZ_JACXYX010000007.1"/>
</dbReference>
<dbReference type="OrthoDB" id="3217947at2"/>
<dbReference type="Pfam" id="PF07730">
    <property type="entry name" value="HisKA_3"/>
    <property type="match status" value="1"/>
</dbReference>
<organism evidence="3 4">
    <name type="scientific">Nocardioides ganghwensis</name>
    <dbReference type="NCBI Taxonomy" id="252230"/>
    <lineage>
        <taxon>Bacteria</taxon>
        <taxon>Bacillati</taxon>
        <taxon>Actinomycetota</taxon>
        <taxon>Actinomycetes</taxon>
        <taxon>Propionibacteriales</taxon>
        <taxon>Nocardioidaceae</taxon>
        <taxon>Nocardioides</taxon>
    </lineage>
</organism>
<feature type="transmembrane region" description="Helical" evidence="1">
    <location>
        <begin position="70"/>
        <end position="90"/>
    </location>
</feature>
<feature type="transmembrane region" description="Helical" evidence="1">
    <location>
        <begin position="224"/>
        <end position="243"/>
    </location>
</feature>
<feature type="transmembrane region" description="Helical" evidence="1">
    <location>
        <begin position="96"/>
        <end position="118"/>
    </location>
</feature>
<keyword evidence="1" id="KW-0472">Membrane</keyword>
<dbReference type="GO" id="GO:0046983">
    <property type="term" value="F:protein dimerization activity"/>
    <property type="evidence" value="ECO:0007669"/>
    <property type="project" value="InterPro"/>
</dbReference>
<keyword evidence="1" id="KW-1133">Transmembrane helix</keyword>
<feature type="domain" description="Signal transduction histidine kinase subgroup 3 dimerisation and phosphoacceptor" evidence="2">
    <location>
        <begin position="374"/>
        <end position="431"/>
    </location>
</feature>
<evidence type="ECO:0000256" key="1">
    <source>
        <dbReference type="SAM" id="Phobius"/>
    </source>
</evidence>
<reference evidence="3 4" key="1">
    <citation type="submission" date="2019-01" db="EMBL/GenBank/DDBJ databases">
        <title>Novel species of Nocardioides.</title>
        <authorList>
            <person name="Liu Q."/>
            <person name="Xin Y.-H."/>
        </authorList>
    </citation>
    <scope>NUCLEOTIDE SEQUENCE [LARGE SCALE GENOMIC DNA]</scope>
    <source>
        <strain evidence="3 4">CGMCC 4.6875</strain>
    </source>
</reference>
<comment type="caution">
    <text evidence="3">The sequence shown here is derived from an EMBL/GenBank/DDBJ whole genome shotgun (WGS) entry which is preliminary data.</text>
</comment>
<dbReference type="GO" id="GO:0000155">
    <property type="term" value="F:phosphorelay sensor kinase activity"/>
    <property type="evidence" value="ECO:0007669"/>
    <property type="project" value="InterPro"/>
</dbReference>
<feature type="transmembrane region" description="Helical" evidence="1">
    <location>
        <begin position="7"/>
        <end position="28"/>
    </location>
</feature>
<proteinExistence type="predicted"/>
<evidence type="ECO:0000259" key="2">
    <source>
        <dbReference type="Pfam" id="PF07730"/>
    </source>
</evidence>
<dbReference type="GO" id="GO:0016020">
    <property type="term" value="C:membrane"/>
    <property type="evidence" value="ECO:0007669"/>
    <property type="project" value="InterPro"/>
</dbReference>
<keyword evidence="1" id="KW-0812">Transmembrane</keyword>